<keyword evidence="3 5" id="KW-0949">S-adenosyl-L-methionine</keyword>
<evidence type="ECO:0000259" key="7">
    <source>
        <dbReference type="Pfam" id="PF08704"/>
    </source>
</evidence>
<comment type="catalytic activity">
    <reaction evidence="5">
        <text>adenosine(58) in tRNA + S-adenosyl-L-methionine = N(1)-methyladenosine(58) in tRNA + S-adenosyl-L-homocysteine + H(+)</text>
        <dbReference type="Rhea" id="RHEA:43152"/>
        <dbReference type="Rhea" id="RHEA-COMP:10365"/>
        <dbReference type="Rhea" id="RHEA-COMP:10366"/>
        <dbReference type="ChEBI" id="CHEBI:15378"/>
        <dbReference type="ChEBI" id="CHEBI:57856"/>
        <dbReference type="ChEBI" id="CHEBI:59789"/>
        <dbReference type="ChEBI" id="CHEBI:74411"/>
        <dbReference type="ChEBI" id="CHEBI:74491"/>
        <dbReference type="EC" id="2.1.1.220"/>
    </reaction>
</comment>
<evidence type="ECO:0000313" key="8">
    <source>
        <dbReference type="EMBL" id="ABV33080.1"/>
    </source>
</evidence>
<dbReference type="HOGENOM" id="CLU_025402_0_1_0"/>
<dbReference type="AlphaFoldDB" id="A8F4J6"/>
<dbReference type="RefSeq" id="WP_012002561.1">
    <property type="nucleotide sequence ID" value="NC_009828.1"/>
</dbReference>
<feature type="domain" description="tRNA (adenine(58)-N(1))-methyltransferase catalytic subunit TRM61 C-terminal" evidence="7">
    <location>
        <begin position="73"/>
        <end position="228"/>
    </location>
</feature>
<dbReference type="InterPro" id="IPR014816">
    <property type="entry name" value="tRNA_MeTrfase_Gcd14"/>
</dbReference>
<dbReference type="PROSITE" id="PS51620">
    <property type="entry name" value="SAM_TRM61"/>
    <property type="match status" value="1"/>
</dbReference>
<keyword evidence="9" id="KW-1185">Reference proteome</keyword>
<dbReference type="PIRSF" id="PIRSF017269">
    <property type="entry name" value="GCD14"/>
    <property type="match status" value="1"/>
</dbReference>
<gene>
    <name evidence="8" type="ordered locus">Tlet_0513</name>
</gene>
<dbReference type="GO" id="GO:0031515">
    <property type="term" value="C:tRNA (m1A) methyltransferase complex"/>
    <property type="evidence" value="ECO:0007669"/>
    <property type="project" value="UniProtKB-UniRule"/>
</dbReference>
<dbReference type="Gene3D" id="3.10.330.20">
    <property type="match status" value="1"/>
</dbReference>
<proteinExistence type="inferred from homology"/>
<name>A8F4J6_PSELT</name>
<feature type="binding site" evidence="6">
    <location>
        <position position="171"/>
    </location>
    <ligand>
        <name>S-adenosyl-L-methionine</name>
        <dbReference type="ChEBI" id="CHEBI:59789"/>
    </ligand>
</feature>
<evidence type="ECO:0000256" key="6">
    <source>
        <dbReference type="PIRSR" id="PIRSR017269-1"/>
    </source>
</evidence>
<dbReference type="EMBL" id="CP000812">
    <property type="protein sequence ID" value="ABV33080.1"/>
    <property type="molecule type" value="Genomic_DNA"/>
</dbReference>
<dbReference type="Proteomes" id="UP000002016">
    <property type="component" value="Chromosome"/>
</dbReference>
<comment type="function">
    <text evidence="5">Catalyzes the S-adenosyl-L-methionine-dependent formation of N(1)-methyladenine at position 58 (m1A58) in tRNA.</text>
</comment>
<organism evidence="8 9">
    <name type="scientific">Pseudothermotoga lettingae (strain ATCC BAA-301 / DSM 14385 / NBRC 107922 / TMO)</name>
    <name type="common">Thermotoga lettingae</name>
    <dbReference type="NCBI Taxonomy" id="416591"/>
    <lineage>
        <taxon>Bacteria</taxon>
        <taxon>Thermotogati</taxon>
        <taxon>Thermotogota</taxon>
        <taxon>Thermotogae</taxon>
        <taxon>Thermotogales</taxon>
        <taxon>Thermotogaceae</taxon>
        <taxon>Pseudothermotoga</taxon>
    </lineage>
</organism>
<dbReference type="PANTHER" id="PTHR12133:SF1">
    <property type="entry name" value="TRNA (ADENINE(58)-N(1))-METHYLTRANSFERASE, MITOCHONDRIAL"/>
    <property type="match status" value="1"/>
</dbReference>
<dbReference type="GO" id="GO:0160107">
    <property type="term" value="F:tRNA (adenine(58)-N1)-methyltransferase activity"/>
    <property type="evidence" value="ECO:0007669"/>
    <property type="project" value="UniProtKB-EC"/>
</dbReference>
<dbReference type="InterPro" id="IPR029063">
    <property type="entry name" value="SAM-dependent_MTases_sf"/>
</dbReference>
<dbReference type="EC" id="2.1.1.220" evidence="5"/>
<reference evidence="8 9" key="2">
    <citation type="journal article" date="2009" name="Proc. Natl. Acad. Sci. U.S.A.">
        <title>On the chimeric nature, thermophilic origin, and phylogenetic placement of the Thermotogales.</title>
        <authorList>
            <person name="Zhaxybayeva O."/>
            <person name="Swithers K.S."/>
            <person name="Lapierre P."/>
            <person name="Fournier G.P."/>
            <person name="Bickhart D.M."/>
            <person name="DeBoy R.T."/>
            <person name="Nelson K.E."/>
            <person name="Nesbo C.L."/>
            <person name="Doolittle W.F."/>
            <person name="Gogarten J.P."/>
            <person name="Noll K.M."/>
        </authorList>
    </citation>
    <scope>NUCLEOTIDE SEQUENCE [LARGE SCALE GENOMIC DNA]</scope>
    <source>
        <strain evidence="9">ATCC BAA-301 / DSM 14385 / NBRC 107922 / TMO</strain>
    </source>
</reference>
<feature type="binding site" evidence="6">
    <location>
        <position position="128"/>
    </location>
    <ligand>
        <name>S-adenosyl-L-methionine</name>
        <dbReference type="ChEBI" id="CHEBI:59789"/>
    </ligand>
</feature>
<dbReference type="eggNOG" id="COG2519">
    <property type="taxonomic scope" value="Bacteria"/>
</dbReference>
<comment type="subunit">
    <text evidence="5">Homotetramer composed of a dimer of dimers.</text>
</comment>
<evidence type="ECO:0000256" key="5">
    <source>
        <dbReference type="PIRNR" id="PIRNR017269"/>
    </source>
</evidence>
<dbReference type="SUPFAM" id="SSF53335">
    <property type="entry name" value="S-adenosyl-L-methionine-dependent methyltransferases"/>
    <property type="match status" value="1"/>
</dbReference>
<keyword evidence="4 5" id="KW-0819">tRNA processing</keyword>
<sequence>MSEFIKQDDRVLLLFEDDTTFIVQVQDNILGTHKGVVELKNLIGKAYGDRAETKNGEPFLILRPRLVDEIFKMKRKTQIVYPKDMGYILMMLDIKEGDVVIDAGVGSGAMCAAIARMIGPDGKVFAYERREDFKKIAEANIAKWGFSERVVFKLKDIKDGFDEKANAIFLDVPDPWNYIPHCHKSLLGSGNIAIVCPTTNQVQLVLKELHGHAFVDIEVWESLLRQYKPVPDRLRPFDRMVAHTAFMVFARKVNDFKEG</sequence>
<dbReference type="OrthoDB" id="9781391at2"/>
<reference evidence="8 9" key="1">
    <citation type="submission" date="2007-08" db="EMBL/GenBank/DDBJ databases">
        <title>Complete sequence of Thermotoga lettingae TMO.</title>
        <authorList>
            <consortium name="US DOE Joint Genome Institute"/>
            <person name="Copeland A."/>
            <person name="Lucas S."/>
            <person name="Lapidus A."/>
            <person name="Barry K."/>
            <person name="Glavina del Rio T."/>
            <person name="Dalin E."/>
            <person name="Tice H."/>
            <person name="Pitluck S."/>
            <person name="Foster B."/>
            <person name="Bruce D."/>
            <person name="Schmutz J."/>
            <person name="Larimer F."/>
            <person name="Land M."/>
            <person name="Hauser L."/>
            <person name="Kyrpides N."/>
            <person name="Mikhailova N."/>
            <person name="Nelson K."/>
            <person name="Gogarten J.P."/>
            <person name="Noll K."/>
            <person name="Richardson P."/>
        </authorList>
    </citation>
    <scope>NUCLEOTIDE SEQUENCE [LARGE SCALE GENOMIC DNA]</scope>
    <source>
        <strain evidence="9">ATCC BAA-301 / DSM 14385 / NBRC 107922 / TMO</strain>
    </source>
</reference>
<accession>A8F4J6</accession>
<dbReference type="Gene3D" id="3.40.50.150">
    <property type="entry name" value="Vaccinia Virus protein VP39"/>
    <property type="match status" value="1"/>
</dbReference>
<dbReference type="KEGG" id="tle:Tlet_0513"/>
<evidence type="ECO:0000256" key="4">
    <source>
        <dbReference type="ARBA" id="ARBA00022694"/>
    </source>
</evidence>
<dbReference type="GO" id="GO:0030488">
    <property type="term" value="P:tRNA methylation"/>
    <property type="evidence" value="ECO:0007669"/>
    <property type="project" value="InterPro"/>
</dbReference>
<evidence type="ECO:0000256" key="1">
    <source>
        <dbReference type="ARBA" id="ARBA00022603"/>
    </source>
</evidence>
<dbReference type="Pfam" id="PF08704">
    <property type="entry name" value="GCD14"/>
    <property type="match status" value="1"/>
</dbReference>
<keyword evidence="1 5" id="KW-0489">Methyltransferase</keyword>
<evidence type="ECO:0000313" key="9">
    <source>
        <dbReference type="Proteomes" id="UP000002016"/>
    </source>
</evidence>
<protein>
    <recommendedName>
        <fullName evidence="5">tRNA (adenine(58)-N(1))-methyltransferase TrmI</fullName>
        <ecNumber evidence="5">2.1.1.220</ecNumber>
    </recommendedName>
</protein>
<comment type="similarity">
    <text evidence="5">Belongs to the class I-like SAM-binding methyltransferase superfamily. TRM61 family.</text>
</comment>
<evidence type="ECO:0000256" key="3">
    <source>
        <dbReference type="ARBA" id="ARBA00022691"/>
    </source>
</evidence>
<feature type="binding site" evidence="6">
    <location>
        <position position="156"/>
    </location>
    <ligand>
        <name>S-adenosyl-L-methionine</name>
        <dbReference type="ChEBI" id="CHEBI:59789"/>
    </ligand>
</feature>
<dbReference type="PANTHER" id="PTHR12133">
    <property type="entry name" value="TRNA (ADENINE(58)-N(1))-METHYLTRANSFERASE"/>
    <property type="match status" value="1"/>
</dbReference>
<dbReference type="InterPro" id="IPR049470">
    <property type="entry name" value="TRM61_C"/>
</dbReference>
<keyword evidence="2 5" id="KW-0808">Transferase</keyword>
<dbReference type="STRING" id="416591.Tlet_0513"/>
<evidence type="ECO:0000256" key="2">
    <source>
        <dbReference type="ARBA" id="ARBA00022679"/>
    </source>
</evidence>